<proteinExistence type="predicted"/>
<sequence length="141" mass="15914">MSIKPVIQEEISGCGIAASAALAGVSYAQAKAVANGLGIYAEDKVLWSETAYVRRLLNEFGITCAATELPFSSWEKLPERALLAIKWRLIDGRPFWHWVVFVRNGEDSFVLDSKKSLKCHRRRDFGRIKPKWYIPISGNCR</sequence>
<protein>
    <recommendedName>
        <fullName evidence="3">Peptidase C39 domain-containing protein</fullName>
    </recommendedName>
</protein>
<evidence type="ECO:0008006" key="3">
    <source>
        <dbReference type="Google" id="ProtNLM"/>
    </source>
</evidence>
<dbReference type="EMBL" id="BAAAET010000004">
    <property type="protein sequence ID" value="GAA0698778.1"/>
    <property type="molecule type" value="Genomic_DNA"/>
</dbReference>
<gene>
    <name evidence="1" type="ORF">GCM10009104_29200</name>
</gene>
<organism evidence="1 2">
    <name type="scientific">Marinobacterium maritimum</name>
    <dbReference type="NCBI Taxonomy" id="500162"/>
    <lineage>
        <taxon>Bacteria</taxon>
        <taxon>Pseudomonadati</taxon>
        <taxon>Pseudomonadota</taxon>
        <taxon>Gammaproteobacteria</taxon>
        <taxon>Oceanospirillales</taxon>
        <taxon>Oceanospirillaceae</taxon>
        <taxon>Marinobacterium</taxon>
    </lineage>
</organism>
<accession>A0ABP3TFU7</accession>
<evidence type="ECO:0000313" key="2">
    <source>
        <dbReference type="Proteomes" id="UP001499915"/>
    </source>
</evidence>
<dbReference type="Proteomes" id="UP001499915">
    <property type="component" value="Unassembled WGS sequence"/>
</dbReference>
<reference evidence="2" key="1">
    <citation type="journal article" date="2019" name="Int. J. Syst. Evol. Microbiol.">
        <title>The Global Catalogue of Microorganisms (GCM) 10K type strain sequencing project: providing services to taxonomists for standard genome sequencing and annotation.</title>
        <authorList>
            <consortium name="The Broad Institute Genomics Platform"/>
            <consortium name="The Broad Institute Genome Sequencing Center for Infectious Disease"/>
            <person name="Wu L."/>
            <person name="Ma J."/>
        </authorList>
    </citation>
    <scope>NUCLEOTIDE SEQUENCE [LARGE SCALE GENOMIC DNA]</scope>
    <source>
        <strain evidence="2">JCM 15134</strain>
    </source>
</reference>
<evidence type="ECO:0000313" key="1">
    <source>
        <dbReference type="EMBL" id="GAA0698778.1"/>
    </source>
</evidence>
<keyword evidence="2" id="KW-1185">Reference proteome</keyword>
<comment type="caution">
    <text evidence="1">The sequence shown here is derived from an EMBL/GenBank/DDBJ whole genome shotgun (WGS) entry which is preliminary data.</text>
</comment>
<name>A0ABP3TFU7_9GAMM</name>